<dbReference type="EMBL" id="CP001661">
    <property type="protein sequence ID" value="ACT17729.1"/>
    <property type="molecule type" value="Genomic_DNA"/>
</dbReference>
<sequence length="133" mass="15417">MVRPYDHHLKGASRKLRKQMTDAERLLWSHLRGKQLLRVQFNRQKPVGPYVVDFYAAAALLVIEVDGSQHLEEENRKHDAARNLFLQEQGLMVIRFDDRQVLLETAAVLDEIFRICQRRANPPCPPFAKGGTR</sequence>
<dbReference type="eggNOG" id="COG2852">
    <property type="taxonomic scope" value="Bacteria"/>
</dbReference>
<dbReference type="PANTHER" id="PTHR38590">
    <property type="entry name" value="BLL0828 PROTEIN"/>
    <property type="match status" value="1"/>
</dbReference>
<dbReference type="PANTHER" id="PTHR38590:SF1">
    <property type="entry name" value="BLL0828 PROTEIN"/>
    <property type="match status" value="1"/>
</dbReference>
<dbReference type="SUPFAM" id="SSF52980">
    <property type="entry name" value="Restriction endonuclease-like"/>
    <property type="match status" value="1"/>
</dbReference>
<dbReference type="AlphaFoldDB" id="C6E5X0"/>
<reference evidence="2" key="1">
    <citation type="submission" date="2009-07" db="EMBL/GenBank/DDBJ databases">
        <title>Complete sequence of Geobacter sp. M21.</title>
        <authorList>
            <consortium name="US DOE Joint Genome Institute"/>
            <person name="Lucas S."/>
            <person name="Copeland A."/>
            <person name="Lapidus A."/>
            <person name="Glavina del Rio T."/>
            <person name="Dalin E."/>
            <person name="Tice H."/>
            <person name="Bruce D."/>
            <person name="Goodwin L."/>
            <person name="Pitluck S."/>
            <person name="Saunders E."/>
            <person name="Brettin T."/>
            <person name="Detter J.C."/>
            <person name="Han C."/>
            <person name="Larimer F."/>
            <person name="Land M."/>
            <person name="Hauser L."/>
            <person name="Kyrpides N."/>
            <person name="Ovchinnikova G."/>
            <person name="Lovley D."/>
        </authorList>
    </citation>
    <scope>NUCLEOTIDE SEQUENCE [LARGE SCALE GENOMIC DNA]</scope>
    <source>
        <strain evidence="2">M21</strain>
    </source>
</reference>
<dbReference type="CDD" id="cd01038">
    <property type="entry name" value="Endonuclease_DUF559"/>
    <property type="match status" value="1"/>
</dbReference>
<dbReference type="Pfam" id="PF04480">
    <property type="entry name" value="DUF559"/>
    <property type="match status" value="1"/>
</dbReference>
<evidence type="ECO:0000259" key="1">
    <source>
        <dbReference type="Pfam" id="PF04480"/>
    </source>
</evidence>
<organism evidence="2">
    <name type="scientific">Geobacter sp. (strain M21)</name>
    <dbReference type="NCBI Taxonomy" id="443144"/>
    <lineage>
        <taxon>Bacteria</taxon>
        <taxon>Pseudomonadati</taxon>
        <taxon>Thermodesulfobacteriota</taxon>
        <taxon>Desulfuromonadia</taxon>
        <taxon>Geobacterales</taxon>
        <taxon>Geobacteraceae</taxon>
        <taxon>Geobacter</taxon>
    </lineage>
</organism>
<dbReference type="InterPro" id="IPR047216">
    <property type="entry name" value="Endonuclease_DUF559_bact"/>
</dbReference>
<dbReference type="InterPro" id="IPR007569">
    <property type="entry name" value="DUF559"/>
</dbReference>
<accession>C6E5X0</accession>
<dbReference type="InterPro" id="IPR011335">
    <property type="entry name" value="Restrct_endonuc-II-like"/>
</dbReference>
<gene>
    <name evidence="2" type="ordered locus">GM21_1674</name>
</gene>
<feature type="domain" description="DUF559" evidence="1">
    <location>
        <begin position="9"/>
        <end position="116"/>
    </location>
</feature>
<proteinExistence type="predicted"/>
<dbReference type="STRING" id="443144.GM21_1674"/>
<dbReference type="HOGENOM" id="CLU_107928_1_0_7"/>
<dbReference type="OrthoDB" id="9798754at2"/>
<protein>
    <recommendedName>
        <fullName evidence="1">DUF559 domain-containing protein</fullName>
    </recommendedName>
</protein>
<dbReference type="Gene3D" id="3.40.960.10">
    <property type="entry name" value="VSR Endonuclease"/>
    <property type="match status" value="1"/>
</dbReference>
<evidence type="ECO:0000313" key="2">
    <source>
        <dbReference type="EMBL" id="ACT17729.1"/>
    </source>
</evidence>
<name>C6E5X0_GEOSM</name>
<dbReference type="KEGG" id="gem:GM21_1674"/>